<dbReference type="Gene3D" id="1.20.58.340">
    <property type="entry name" value="Magnesium transport protein CorA, transmembrane region"/>
    <property type="match status" value="1"/>
</dbReference>
<comment type="function">
    <text evidence="13">Mediates influx of magnesium ions.</text>
</comment>
<evidence type="ECO:0000256" key="2">
    <source>
        <dbReference type="ARBA" id="ARBA00009765"/>
    </source>
</evidence>
<gene>
    <name evidence="13" type="primary">corA</name>
    <name evidence="14" type="ORF">EV699_114128</name>
</gene>
<keyword evidence="5 13" id="KW-1003">Cell membrane</keyword>
<dbReference type="InterPro" id="IPR045863">
    <property type="entry name" value="CorA_TM1_TM2"/>
</dbReference>
<evidence type="ECO:0000256" key="9">
    <source>
        <dbReference type="ARBA" id="ARBA00022989"/>
    </source>
</evidence>
<feature type="transmembrane region" description="Helical" evidence="13">
    <location>
        <begin position="294"/>
        <end position="314"/>
    </location>
</feature>
<comment type="similarity">
    <text evidence="2 13">Belongs to the CorA metal ion transporter (MIT) (TC 1.A.35) family.</text>
</comment>
<dbReference type="GO" id="GO:0015099">
    <property type="term" value="F:nickel cation transmembrane transporter activity"/>
    <property type="evidence" value="ECO:0007669"/>
    <property type="project" value="TreeGrafter"/>
</dbReference>
<dbReference type="GO" id="GO:0005886">
    <property type="term" value="C:plasma membrane"/>
    <property type="evidence" value="ECO:0007669"/>
    <property type="project" value="UniProtKB-SubCell"/>
</dbReference>
<dbReference type="PANTHER" id="PTHR47685">
    <property type="entry name" value="MAGNESIUM TRANSPORT PROTEIN CORA"/>
    <property type="match status" value="1"/>
</dbReference>
<dbReference type="AlphaFoldDB" id="A0A4R2L419"/>
<evidence type="ECO:0000256" key="1">
    <source>
        <dbReference type="ARBA" id="ARBA00004429"/>
    </source>
</evidence>
<evidence type="ECO:0000256" key="4">
    <source>
        <dbReference type="ARBA" id="ARBA00022448"/>
    </source>
</evidence>
<keyword evidence="11 13" id="KW-0472">Membrane</keyword>
<evidence type="ECO:0000256" key="7">
    <source>
        <dbReference type="ARBA" id="ARBA00022692"/>
    </source>
</evidence>
<dbReference type="InterPro" id="IPR004488">
    <property type="entry name" value="Mg/Co-transport_prot_CorA"/>
</dbReference>
<dbReference type="Pfam" id="PF01544">
    <property type="entry name" value="CorA"/>
    <property type="match status" value="1"/>
</dbReference>
<dbReference type="InterPro" id="IPR050829">
    <property type="entry name" value="CorA_MIT"/>
</dbReference>
<keyword evidence="6" id="KW-0997">Cell inner membrane</keyword>
<comment type="caution">
    <text evidence="14">The sequence shown here is derived from an EMBL/GenBank/DDBJ whole genome shotgun (WGS) entry which is preliminary data.</text>
</comment>
<name>A0A4R2L419_9GAMM</name>
<dbReference type="SUPFAM" id="SSF143865">
    <property type="entry name" value="CorA soluble domain-like"/>
    <property type="match status" value="1"/>
</dbReference>
<dbReference type="EMBL" id="SLWY01000014">
    <property type="protein sequence ID" value="TCO80482.1"/>
    <property type="molecule type" value="Genomic_DNA"/>
</dbReference>
<protein>
    <recommendedName>
        <fullName evidence="3 13">Magnesium transport protein CorA</fullName>
    </recommendedName>
</protein>
<reference evidence="14 15" key="1">
    <citation type="submission" date="2019-03" db="EMBL/GenBank/DDBJ databases">
        <title>Genomic Encyclopedia of Type Strains, Phase IV (KMG-IV): sequencing the most valuable type-strain genomes for metagenomic binning, comparative biology and taxonomic classification.</title>
        <authorList>
            <person name="Goeker M."/>
        </authorList>
    </citation>
    <scope>NUCLEOTIDE SEQUENCE [LARGE SCALE GENOMIC DNA]</scope>
    <source>
        <strain evidence="14 15">DSM 25287</strain>
    </source>
</reference>
<comment type="catalytic activity">
    <reaction evidence="12">
        <text>Mg(2+)(in) = Mg(2+)(out)</text>
        <dbReference type="Rhea" id="RHEA:29827"/>
        <dbReference type="ChEBI" id="CHEBI:18420"/>
    </reaction>
</comment>
<sequence length="320" mass="37029">MLIAFVVRDGRLEQTAVSLREAELPPEIKEPILWVDLRDPTDEERDWVERHFGLELPEEREMNDIEPSARLYEDEDGLHLHSYFLSDVDEQVRNITVAFDLLGGRLFTLHEEDLSTFRLFRLRARRQVGLVKDATDIVIGLYEAKIEQLADTLEQIYSELEEISHQVLTEPDSDMASVLSRLAVQEDINGKSRLNLLDARRTLSFLVRYGTQSDGRAEDIREILRDVESLTSHTSFLFDKVNFLMDAAMGFINIEQNKIIKIFSIAAVVFLPPTLVASLYGMNFQHMPELEWQYGYPLAIMMMILAGVAPYWFFKRKGWL</sequence>
<dbReference type="Gene3D" id="3.30.460.20">
    <property type="entry name" value="CorA soluble domain-like"/>
    <property type="match status" value="1"/>
</dbReference>
<keyword evidence="9 13" id="KW-1133">Transmembrane helix</keyword>
<evidence type="ECO:0000256" key="11">
    <source>
        <dbReference type="ARBA" id="ARBA00023136"/>
    </source>
</evidence>
<dbReference type="InterPro" id="IPR045861">
    <property type="entry name" value="CorA_cytoplasmic_dom"/>
</dbReference>
<evidence type="ECO:0000256" key="8">
    <source>
        <dbReference type="ARBA" id="ARBA00022842"/>
    </source>
</evidence>
<evidence type="ECO:0000256" key="13">
    <source>
        <dbReference type="RuleBase" id="RU362010"/>
    </source>
</evidence>
<dbReference type="CDD" id="cd12835">
    <property type="entry name" value="EcCorA-like_1"/>
    <property type="match status" value="1"/>
</dbReference>
<evidence type="ECO:0000313" key="15">
    <source>
        <dbReference type="Proteomes" id="UP000295765"/>
    </source>
</evidence>
<keyword evidence="4 13" id="KW-0813">Transport</keyword>
<dbReference type="NCBIfam" id="TIGR00383">
    <property type="entry name" value="corA"/>
    <property type="match status" value="1"/>
</dbReference>
<accession>A0A4R2L419</accession>
<dbReference type="SUPFAM" id="SSF144083">
    <property type="entry name" value="Magnesium transport protein CorA, transmembrane region"/>
    <property type="match status" value="1"/>
</dbReference>
<evidence type="ECO:0000256" key="5">
    <source>
        <dbReference type="ARBA" id="ARBA00022475"/>
    </source>
</evidence>
<dbReference type="PANTHER" id="PTHR47685:SF1">
    <property type="entry name" value="MAGNESIUM TRANSPORT PROTEIN CORA"/>
    <property type="match status" value="1"/>
</dbReference>
<evidence type="ECO:0000256" key="6">
    <source>
        <dbReference type="ARBA" id="ARBA00022519"/>
    </source>
</evidence>
<dbReference type="FunFam" id="1.20.58.340:FF:000001">
    <property type="entry name" value="Magnesium transport protein CorA"/>
    <property type="match status" value="1"/>
</dbReference>
<feature type="transmembrane region" description="Helical" evidence="13">
    <location>
        <begin position="259"/>
        <end position="282"/>
    </location>
</feature>
<keyword evidence="7 13" id="KW-0812">Transmembrane</keyword>
<evidence type="ECO:0000256" key="10">
    <source>
        <dbReference type="ARBA" id="ARBA00023065"/>
    </source>
</evidence>
<comment type="subcellular location">
    <subcellularLocation>
        <location evidence="1">Cell inner membrane</location>
        <topology evidence="1">Multi-pass membrane protein</topology>
    </subcellularLocation>
    <subcellularLocation>
        <location evidence="13">Membrane</location>
        <topology evidence="13">Multi-pass membrane protein</topology>
    </subcellularLocation>
</comment>
<keyword evidence="8 13" id="KW-0460">Magnesium</keyword>
<organism evidence="14 15">
    <name type="scientific">Plasticicumulans lactativorans</name>
    <dbReference type="NCBI Taxonomy" id="1133106"/>
    <lineage>
        <taxon>Bacteria</taxon>
        <taxon>Pseudomonadati</taxon>
        <taxon>Pseudomonadota</taxon>
        <taxon>Gammaproteobacteria</taxon>
        <taxon>Candidatus Competibacteraceae</taxon>
        <taxon>Plasticicumulans</taxon>
    </lineage>
</organism>
<evidence type="ECO:0000256" key="12">
    <source>
        <dbReference type="ARBA" id="ARBA00034269"/>
    </source>
</evidence>
<dbReference type="Proteomes" id="UP000295765">
    <property type="component" value="Unassembled WGS sequence"/>
</dbReference>
<keyword evidence="10 13" id="KW-0406">Ion transport</keyword>
<evidence type="ECO:0000313" key="14">
    <source>
        <dbReference type="EMBL" id="TCO80482.1"/>
    </source>
</evidence>
<evidence type="ECO:0000256" key="3">
    <source>
        <dbReference type="ARBA" id="ARBA00019439"/>
    </source>
</evidence>
<dbReference type="GO" id="GO:0015087">
    <property type="term" value="F:cobalt ion transmembrane transporter activity"/>
    <property type="evidence" value="ECO:0007669"/>
    <property type="project" value="UniProtKB-UniRule"/>
</dbReference>
<keyword evidence="15" id="KW-1185">Reference proteome</keyword>
<dbReference type="RefSeq" id="WP_132543632.1">
    <property type="nucleotide sequence ID" value="NZ_SLWY01000014.1"/>
</dbReference>
<dbReference type="OrthoDB" id="9803416at2"/>
<proteinExistence type="inferred from homology"/>
<dbReference type="GO" id="GO:0015095">
    <property type="term" value="F:magnesium ion transmembrane transporter activity"/>
    <property type="evidence" value="ECO:0007669"/>
    <property type="project" value="UniProtKB-UniRule"/>
</dbReference>
<dbReference type="InterPro" id="IPR002523">
    <property type="entry name" value="MgTranspt_CorA/ZnTranspt_ZntB"/>
</dbReference>